<proteinExistence type="predicted"/>
<name>A0ABT5N135_9BURK</name>
<reference evidence="1 2" key="1">
    <citation type="submission" date="2023-02" db="EMBL/GenBank/DDBJ databases">
        <title>Bacterial whole genomic sequence of Curvibacter sp. HBC61.</title>
        <authorList>
            <person name="Le V."/>
            <person name="Ko S.-R."/>
            <person name="Ahn C.-Y."/>
            <person name="Oh H.-M."/>
        </authorList>
    </citation>
    <scope>NUCLEOTIDE SEQUENCE [LARGE SCALE GENOMIC DNA]</scope>
    <source>
        <strain evidence="1 2">HBC61</strain>
    </source>
</reference>
<dbReference type="EMBL" id="JAQSIP010000007">
    <property type="protein sequence ID" value="MDD0840027.1"/>
    <property type="molecule type" value="Genomic_DNA"/>
</dbReference>
<keyword evidence="2" id="KW-1185">Reference proteome</keyword>
<comment type="caution">
    <text evidence="1">The sequence shown here is derived from an EMBL/GenBank/DDBJ whole genome shotgun (WGS) entry which is preliminary data.</text>
</comment>
<evidence type="ECO:0000313" key="2">
    <source>
        <dbReference type="Proteomes" id="UP001528673"/>
    </source>
</evidence>
<accession>A0ABT5N135</accession>
<dbReference type="RefSeq" id="WP_273952727.1">
    <property type="nucleotide sequence ID" value="NZ_JAQSIP010000007.1"/>
</dbReference>
<evidence type="ECO:0000313" key="1">
    <source>
        <dbReference type="EMBL" id="MDD0840027.1"/>
    </source>
</evidence>
<sequence>MLLVLARRYRIAQLKQARGRCFSTSLAFALEAKRRGIEVDLLRWRVKDSDDFADHWAIRLDAERALDLSSVQFDPLGRPVQSLDAYPDNFTDRREYPASLFLDGYQKVAQHRRTRFPLAFLMQVCRAMWRHDVVSDLKRGALHQVLLGTARCLGRLAVLRLEWLRRRMDRRARQLRGEVPSGNETIL</sequence>
<dbReference type="Proteomes" id="UP001528673">
    <property type="component" value="Unassembled WGS sequence"/>
</dbReference>
<protein>
    <recommendedName>
        <fullName evidence="3">Transglutaminase-like domain-containing protein</fullName>
    </recommendedName>
</protein>
<evidence type="ECO:0008006" key="3">
    <source>
        <dbReference type="Google" id="ProtNLM"/>
    </source>
</evidence>
<gene>
    <name evidence="1" type="ORF">PSQ40_15695</name>
</gene>
<organism evidence="1 2">
    <name type="scientific">Curvibacter cyanobacteriorum</name>
    <dbReference type="NCBI Taxonomy" id="3026422"/>
    <lineage>
        <taxon>Bacteria</taxon>
        <taxon>Pseudomonadati</taxon>
        <taxon>Pseudomonadota</taxon>
        <taxon>Betaproteobacteria</taxon>
        <taxon>Burkholderiales</taxon>
        <taxon>Comamonadaceae</taxon>
        <taxon>Curvibacter</taxon>
    </lineage>
</organism>